<accession>A0ABN1IN76</accession>
<comment type="caution">
    <text evidence="1">The sequence shown here is derived from an EMBL/GenBank/DDBJ whole genome shotgun (WGS) entry which is preliminary data.</text>
</comment>
<name>A0ABN1IN76_9CLOT</name>
<evidence type="ECO:0008006" key="3">
    <source>
        <dbReference type="Google" id="ProtNLM"/>
    </source>
</evidence>
<sequence>MMNINCSENCIHCYDGNCTFNYVSNISNSVSKEHKCAYFEKKDLPKKASQKT</sequence>
<keyword evidence="2" id="KW-1185">Reference proteome</keyword>
<evidence type="ECO:0000313" key="2">
    <source>
        <dbReference type="Proteomes" id="UP001500339"/>
    </source>
</evidence>
<dbReference type="EMBL" id="BAAACF010000001">
    <property type="protein sequence ID" value="GAA0717911.1"/>
    <property type="molecule type" value="Genomic_DNA"/>
</dbReference>
<dbReference type="RefSeq" id="WP_343765965.1">
    <property type="nucleotide sequence ID" value="NZ_BAAACF010000001.1"/>
</dbReference>
<gene>
    <name evidence="1" type="ORF">GCM10008905_03960</name>
</gene>
<dbReference type="Proteomes" id="UP001500339">
    <property type="component" value="Unassembled WGS sequence"/>
</dbReference>
<organism evidence="1 2">
    <name type="scientific">Clostridium malenominatum</name>
    <dbReference type="NCBI Taxonomy" id="1539"/>
    <lineage>
        <taxon>Bacteria</taxon>
        <taxon>Bacillati</taxon>
        <taxon>Bacillota</taxon>
        <taxon>Clostridia</taxon>
        <taxon>Eubacteriales</taxon>
        <taxon>Clostridiaceae</taxon>
        <taxon>Clostridium</taxon>
    </lineage>
</organism>
<protein>
    <recommendedName>
        <fullName evidence="3">Hydroxymyristoyl-ACP dehydratase</fullName>
    </recommendedName>
</protein>
<proteinExistence type="predicted"/>
<reference evidence="1 2" key="1">
    <citation type="journal article" date="2019" name="Int. J. Syst. Evol. Microbiol.">
        <title>The Global Catalogue of Microorganisms (GCM) 10K type strain sequencing project: providing services to taxonomists for standard genome sequencing and annotation.</title>
        <authorList>
            <consortium name="The Broad Institute Genomics Platform"/>
            <consortium name="The Broad Institute Genome Sequencing Center for Infectious Disease"/>
            <person name="Wu L."/>
            <person name="Ma J."/>
        </authorList>
    </citation>
    <scope>NUCLEOTIDE SEQUENCE [LARGE SCALE GENOMIC DNA]</scope>
    <source>
        <strain evidence="1 2">JCM 1405</strain>
    </source>
</reference>
<evidence type="ECO:0000313" key="1">
    <source>
        <dbReference type="EMBL" id="GAA0717911.1"/>
    </source>
</evidence>